<feature type="domain" description="Beta-lactamase-related" evidence="3">
    <location>
        <begin position="16"/>
        <end position="336"/>
    </location>
</feature>
<dbReference type="EC" id="3.-.-.-" evidence="4"/>
<keyword evidence="5" id="KW-1185">Reference proteome</keyword>
<reference evidence="5" key="1">
    <citation type="journal article" date="2019" name="Int. J. Syst. Evol. Microbiol.">
        <title>The Global Catalogue of Microorganisms (GCM) 10K type strain sequencing project: providing services to taxonomists for standard genome sequencing and annotation.</title>
        <authorList>
            <consortium name="The Broad Institute Genomics Platform"/>
            <consortium name="The Broad Institute Genome Sequencing Center for Infectious Disease"/>
            <person name="Wu L."/>
            <person name="Ma J."/>
        </authorList>
    </citation>
    <scope>NUCLEOTIDE SEQUENCE [LARGE SCALE GENOMIC DNA]</scope>
    <source>
        <strain evidence="5">TISTR 1827</strain>
    </source>
</reference>
<evidence type="ECO:0000259" key="3">
    <source>
        <dbReference type="Pfam" id="PF00144"/>
    </source>
</evidence>
<evidence type="ECO:0000313" key="5">
    <source>
        <dbReference type="Proteomes" id="UP001597493"/>
    </source>
</evidence>
<keyword evidence="2" id="KW-0472">Membrane</keyword>
<dbReference type="Pfam" id="PF00144">
    <property type="entry name" value="Beta-lactamase"/>
    <property type="match status" value="1"/>
</dbReference>
<gene>
    <name evidence="4" type="ORF">ACFSW5_25170</name>
</gene>
<dbReference type="Proteomes" id="UP001597493">
    <property type="component" value="Unassembled WGS sequence"/>
</dbReference>
<dbReference type="SUPFAM" id="SSF56601">
    <property type="entry name" value="beta-lactamase/transpeptidase-like"/>
    <property type="match status" value="1"/>
</dbReference>
<name>A0ABW5R5U9_9BACL</name>
<accession>A0ABW5R5U9</accession>
<dbReference type="InterPro" id="IPR012338">
    <property type="entry name" value="Beta-lactam/transpept-like"/>
</dbReference>
<dbReference type="InterPro" id="IPR050491">
    <property type="entry name" value="AmpC-like"/>
</dbReference>
<protein>
    <submittedName>
        <fullName evidence="4">Serine hydrolase domain-containing protein</fullName>
        <ecNumber evidence="4">3.-.-.-</ecNumber>
    </submittedName>
</protein>
<sequence>MKEAKQMEELLESAADKGMFNGVMLIARGRQILYQGAHGWADCDSGRMLNPDTVFELASLSKPFTAAGIMLLEQQGRLGYDDPIEDWLEDIPYSGMTIRHLLHHTSGLPDYMLLFLEHWDRSRIAVNDDVLSMLKRYRPPVLFAPNERWMYSNTGYVLLAILIERISGLSFAEFMKQELFHPLGMHRTCVFNRRLAGRKLTNDAIGYSYDWKRHDYRLPEELEDQDFVVYLDGIQGDGTVQSTIEDLYRFDRAIEAGELITKTAWMEAFTPGRLNNGEAFDYGFGWIISEDDSKGKSVSHSGGWPGYYTMMTRYLDNDQTLIYLSNTDRDIESQQAVIQAAESILFGQPVPIPEPKAQPEAIPLDPAVYAGYEGDYVLEDGQHLKVKIVQDCLVLLLPGQPSYELYPLSSTLFFIIVPEVRVEFAADEYGRAEELIIHQLGQHRAVRV</sequence>
<evidence type="ECO:0000256" key="1">
    <source>
        <dbReference type="ARBA" id="ARBA00004370"/>
    </source>
</evidence>
<evidence type="ECO:0000256" key="2">
    <source>
        <dbReference type="ARBA" id="ARBA00023136"/>
    </source>
</evidence>
<evidence type="ECO:0000313" key="4">
    <source>
        <dbReference type="EMBL" id="MFD2663535.1"/>
    </source>
</evidence>
<dbReference type="EMBL" id="JBHUMY010000043">
    <property type="protein sequence ID" value="MFD2663535.1"/>
    <property type="molecule type" value="Genomic_DNA"/>
</dbReference>
<dbReference type="Gene3D" id="3.40.710.10">
    <property type="entry name" value="DD-peptidase/beta-lactamase superfamily"/>
    <property type="match status" value="1"/>
</dbReference>
<dbReference type="PANTHER" id="PTHR46825:SF11">
    <property type="entry name" value="PENICILLIN-BINDING PROTEIN 4"/>
    <property type="match status" value="1"/>
</dbReference>
<organism evidence="4 5">
    <name type="scientific">Paenibacillus thailandensis</name>
    <dbReference type="NCBI Taxonomy" id="393250"/>
    <lineage>
        <taxon>Bacteria</taxon>
        <taxon>Bacillati</taxon>
        <taxon>Bacillota</taxon>
        <taxon>Bacilli</taxon>
        <taxon>Bacillales</taxon>
        <taxon>Paenibacillaceae</taxon>
        <taxon>Paenibacillus</taxon>
    </lineage>
</organism>
<dbReference type="PANTHER" id="PTHR46825">
    <property type="entry name" value="D-ALANYL-D-ALANINE-CARBOXYPEPTIDASE/ENDOPEPTIDASE AMPH"/>
    <property type="match status" value="1"/>
</dbReference>
<comment type="subcellular location">
    <subcellularLocation>
        <location evidence="1">Membrane</location>
    </subcellularLocation>
</comment>
<dbReference type="InterPro" id="IPR001466">
    <property type="entry name" value="Beta-lactam-related"/>
</dbReference>
<dbReference type="RefSeq" id="WP_379279718.1">
    <property type="nucleotide sequence ID" value="NZ_JBHUGT010000011.1"/>
</dbReference>
<proteinExistence type="predicted"/>
<comment type="caution">
    <text evidence="4">The sequence shown here is derived from an EMBL/GenBank/DDBJ whole genome shotgun (WGS) entry which is preliminary data.</text>
</comment>
<keyword evidence="4" id="KW-0378">Hydrolase</keyword>
<dbReference type="GO" id="GO:0016787">
    <property type="term" value="F:hydrolase activity"/>
    <property type="evidence" value="ECO:0007669"/>
    <property type="project" value="UniProtKB-KW"/>
</dbReference>